<feature type="chain" id="PRO_5002431830" evidence="1">
    <location>
        <begin position="19"/>
        <end position="43"/>
    </location>
</feature>
<proteinExistence type="predicted"/>
<keyword evidence="1" id="KW-0732">Signal</keyword>
<protein>
    <submittedName>
        <fullName evidence="2">Uncharacterized protein</fullName>
    </submittedName>
</protein>
<evidence type="ECO:0000313" key="2">
    <source>
        <dbReference type="EMBL" id="JAH32110.1"/>
    </source>
</evidence>
<reference evidence="2" key="1">
    <citation type="submission" date="2014-11" db="EMBL/GenBank/DDBJ databases">
        <authorList>
            <person name="Amaro Gonzalez C."/>
        </authorList>
    </citation>
    <scope>NUCLEOTIDE SEQUENCE</scope>
</reference>
<dbReference type="EMBL" id="GBXM01076467">
    <property type="protein sequence ID" value="JAH32110.1"/>
    <property type="molecule type" value="Transcribed_RNA"/>
</dbReference>
<dbReference type="AlphaFoldDB" id="A0A0E9RUC9"/>
<organism evidence="2">
    <name type="scientific">Anguilla anguilla</name>
    <name type="common">European freshwater eel</name>
    <name type="synonym">Muraena anguilla</name>
    <dbReference type="NCBI Taxonomy" id="7936"/>
    <lineage>
        <taxon>Eukaryota</taxon>
        <taxon>Metazoa</taxon>
        <taxon>Chordata</taxon>
        <taxon>Craniata</taxon>
        <taxon>Vertebrata</taxon>
        <taxon>Euteleostomi</taxon>
        <taxon>Actinopterygii</taxon>
        <taxon>Neopterygii</taxon>
        <taxon>Teleostei</taxon>
        <taxon>Anguilliformes</taxon>
        <taxon>Anguillidae</taxon>
        <taxon>Anguilla</taxon>
    </lineage>
</organism>
<reference evidence="2" key="2">
    <citation type="journal article" date="2015" name="Fish Shellfish Immunol.">
        <title>Early steps in the European eel (Anguilla anguilla)-Vibrio vulnificus interaction in the gills: Role of the RtxA13 toxin.</title>
        <authorList>
            <person name="Callol A."/>
            <person name="Pajuelo D."/>
            <person name="Ebbesson L."/>
            <person name="Teles M."/>
            <person name="MacKenzie S."/>
            <person name="Amaro C."/>
        </authorList>
    </citation>
    <scope>NUCLEOTIDE SEQUENCE</scope>
</reference>
<name>A0A0E9RUC9_ANGAN</name>
<evidence type="ECO:0000256" key="1">
    <source>
        <dbReference type="SAM" id="SignalP"/>
    </source>
</evidence>
<accession>A0A0E9RUC9</accession>
<sequence>MWVFFHFLFMDHLMVLLSTRYENLHILCIIKNLVYKYFSLIHK</sequence>
<feature type="signal peptide" evidence="1">
    <location>
        <begin position="1"/>
        <end position="18"/>
    </location>
</feature>